<dbReference type="EMBL" id="UINC01063496">
    <property type="protein sequence ID" value="SVB91194.1"/>
    <property type="molecule type" value="Genomic_DNA"/>
</dbReference>
<dbReference type="AlphaFoldDB" id="A0A382HUY0"/>
<gene>
    <name evidence="1" type="ORF">METZ01_LOCUS244048</name>
</gene>
<evidence type="ECO:0000313" key="1">
    <source>
        <dbReference type="EMBL" id="SVB91194.1"/>
    </source>
</evidence>
<name>A0A382HUY0_9ZZZZ</name>
<accession>A0A382HUY0</accession>
<reference evidence="1" key="1">
    <citation type="submission" date="2018-05" db="EMBL/GenBank/DDBJ databases">
        <authorList>
            <person name="Lanie J.A."/>
            <person name="Ng W.-L."/>
            <person name="Kazmierczak K.M."/>
            <person name="Andrzejewski T.M."/>
            <person name="Davidsen T.M."/>
            <person name="Wayne K.J."/>
            <person name="Tettelin H."/>
            <person name="Glass J.I."/>
            <person name="Rusch D."/>
            <person name="Podicherti R."/>
            <person name="Tsui H.-C.T."/>
            <person name="Winkler M.E."/>
        </authorList>
    </citation>
    <scope>NUCLEOTIDE SEQUENCE</scope>
</reference>
<protein>
    <submittedName>
        <fullName evidence="1">Uncharacterized protein</fullName>
    </submittedName>
</protein>
<organism evidence="1">
    <name type="scientific">marine metagenome</name>
    <dbReference type="NCBI Taxonomy" id="408172"/>
    <lineage>
        <taxon>unclassified sequences</taxon>
        <taxon>metagenomes</taxon>
        <taxon>ecological metagenomes</taxon>
    </lineage>
</organism>
<proteinExistence type="predicted"/>
<sequence length="93" mass="10831">MRAKVLRAELKYLNDIPEIQWWEVVQNKVFMSFSPVPNDYEIIIRDAALKGNKKIDFGVHVWAVKNQPAGWRPGHSPYLGEVTARYGKFEEKD</sequence>